<organism evidence="26 27">
    <name type="scientific">Dicentrarchus labrax</name>
    <name type="common">European seabass</name>
    <name type="synonym">Morone labrax</name>
    <dbReference type="NCBI Taxonomy" id="13489"/>
    <lineage>
        <taxon>Eukaryota</taxon>
        <taxon>Metazoa</taxon>
        <taxon>Chordata</taxon>
        <taxon>Craniata</taxon>
        <taxon>Vertebrata</taxon>
        <taxon>Euteleostomi</taxon>
        <taxon>Actinopterygii</taxon>
        <taxon>Neopterygii</taxon>
        <taxon>Teleostei</taxon>
        <taxon>Neoteleostei</taxon>
        <taxon>Acanthomorphata</taxon>
        <taxon>Eupercaria</taxon>
        <taxon>Moronidae</taxon>
        <taxon>Dicentrarchus</taxon>
    </lineage>
</organism>
<evidence type="ECO:0000256" key="23">
    <source>
        <dbReference type="RuleBase" id="RU004357"/>
    </source>
</evidence>
<evidence type="ECO:0000256" key="8">
    <source>
        <dbReference type="ARBA" id="ARBA00022692"/>
    </source>
</evidence>
<evidence type="ECO:0000256" key="15">
    <source>
        <dbReference type="ARBA" id="ARBA00022949"/>
    </source>
</evidence>
<dbReference type="GO" id="GO:0007043">
    <property type="term" value="P:cell-cell junction assembly"/>
    <property type="evidence" value="ECO:0007669"/>
    <property type="project" value="TreeGrafter"/>
</dbReference>
<evidence type="ECO:0000256" key="2">
    <source>
        <dbReference type="ARBA" id="ARBA00004251"/>
    </source>
</evidence>
<evidence type="ECO:0000256" key="13">
    <source>
        <dbReference type="ARBA" id="ARBA00022837"/>
    </source>
</evidence>
<dbReference type="GO" id="GO:0007156">
    <property type="term" value="P:homophilic cell adhesion via plasma membrane adhesion molecules"/>
    <property type="evidence" value="ECO:0007669"/>
    <property type="project" value="InterPro"/>
</dbReference>
<dbReference type="SMART" id="SM00112">
    <property type="entry name" value="CA"/>
    <property type="match status" value="4"/>
</dbReference>
<feature type="domain" description="Cadherin" evidence="25">
    <location>
        <begin position="396"/>
        <end position="503"/>
    </location>
</feature>
<evidence type="ECO:0000256" key="14">
    <source>
        <dbReference type="ARBA" id="ARBA00022889"/>
    </source>
</evidence>
<dbReference type="GO" id="GO:0030010">
    <property type="term" value="P:establishment of cell polarity"/>
    <property type="evidence" value="ECO:0007669"/>
    <property type="project" value="UniProtKB-ARBA"/>
</dbReference>
<evidence type="ECO:0000256" key="11">
    <source>
        <dbReference type="ARBA" id="ARBA00022737"/>
    </source>
</evidence>
<dbReference type="PROSITE" id="PS50268">
    <property type="entry name" value="CADHERIN_2"/>
    <property type="match status" value="5"/>
</dbReference>
<dbReference type="GO" id="GO:0007498">
    <property type="term" value="P:mesoderm development"/>
    <property type="evidence" value="ECO:0007669"/>
    <property type="project" value="UniProtKB-ARBA"/>
</dbReference>
<dbReference type="GO" id="GO:0000902">
    <property type="term" value="P:cell morphogenesis"/>
    <property type="evidence" value="ECO:0007669"/>
    <property type="project" value="TreeGrafter"/>
</dbReference>
<dbReference type="GO" id="GO:0016339">
    <property type="term" value="P:calcium-dependent cell-cell adhesion via plasma membrane cell adhesion molecules"/>
    <property type="evidence" value="ECO:0007669"/>
    <property type="project" value="TreeGrafter"/>
</dbReference>
<dbReference type="GO" id="GO:0055113">
    <property type="term" value="P:epiboly involved in gastrulation with mouth forming second"/>
    <property type="evidence" value="ECO:0007669"/>
    <property type="project" value="UniProtKB-ARBA"/>
</dbReference>
<keyword evidence="6" id="KW-1003">Cell membrane</keyword>
<feature type="transmembrane region" description="Helical" evidence="24">
    <location>
        <begin position="610"/>
        <end position="633"/>
    </location>
</feature>
<dbReference type="InterPro" id="IPR039808">
    <property type="entry name" value="Cadherin"/>
</dbReference>
<dbReference type="FunFam" id="2.60.40.60:FF:000031">
    <property type="entry name" value="Cadherin 3"/>
    <property type="match status" value="1"/>
</dbReference>
<keyword evidence="19" id="KW-0325">Glycoprotein</keyword>
<evidence type="ECO:0000256" key="21">
    <source>
        <dbReference type="PROSITE-ProRule" id="PRU00043"/>
    </source>
</evidence>
<dbReference type="InterPro" id="IPR015919">
    <property type="entry name" value="Cadherin-like_sf"/>
</dbReference>
<evidence type="ECO:0000256" key="4">
    <source>
        <dbReference type="ARBA" id="ARBA00004536"/>
    </source>
</evidence>
<dbReference type="PRINTS" id="PR00205">
    <property type="entry name" value="CADHERIN"/>
</dbReference>
<dbReference type="GO" id="GO:0005794">
    <property type="term" value="C:Golgi apparatus"/>
    <property type="evidence" value="ECO:0007669"/>
    <property type="project" value="UniProtKB-SubCell"/>
</dbReference>
<evidence type="ECO:0000256" key="12">
    <source>
        <dbReference type="ARBA" id="ARBA00022753"/>
    </source>
</evidence>
<keyword evidence="15" id="KW-0965">Cell junction</keyword>
<feature type="domain" description="Cadherin" evidence="25">
    <location>
        <begin position="502"/>
        <end position="610"/>
    </location>
</feature>
<dbReference type="FunFam" id="2.60.40.60:FF:000022">
    <property type="entry name" value="Cadherin 2"/>
    <property type="match status" value="1"/>
</dbReference>
<dbReference type="PROSITE" id="PS00232">
    <property type="entry name" value="CADHERIN_1"/>
    <property type="match status" value="2"/>
</dbReference>
<dbReference type="GO" id="GO:0005912">
    <property type="term" value="C:adherens junction"/>
    <property type="evidence" value="ECO:0007669"/>
    <property type="project" value="UniProtKB-SubCell"/>
</dbReference>
<dbReference type="GO" id="GO:0001764">
    <property type="term" value="P:neuron migration"/>
    <property type="evidence" value="ECO:0007669"/>
    <property type="project" value="UniProtKB-ARBA"/>
</dbReference>
<dbReference type="AlphaFoldDB" id="A0A8C4FCX2"/>
<dbReference type="PANTHER" id="PTHR24027:SF319">
    <property type="entry name" value="CADHERIN-1"/>
    <property type="match status" value="1"/>
</dbReference>
<evidence type="ECO:0000256" key="6">
    <source>
        <dbReference type="ARBA" id="ARBA00022475"/>
    </source>
</evidence>
<dbReference type="FunFam" id="2.60.40.60:FF:000095">
    <property type="entry name" value="Cadherin 13"/>
    <property type="match status" value="1"/>
</dbReference>
<dbReference type="GO" id="GO:0060027">
    <property type="term" value="P:convergent extension involved in gastrulation"/>
    <property type="evidence" value="ECO:0007669"/>
    <property type="project" value="UniProtKB-ARBA"/>
</dbReference>
<keyword evidence="18 24" id="KW-0472">Membrane</keyword>
<dbReference type="GO" id="GO:0016342">
    <property type="term" value="C:catenin complex"/>
    <property type="evidence" value="ECO:0007669"/>
    <property type="project" value="TreeGrafter"/>
</dbReference>
<keyword evidence="11" id="KW-0677">Repeat</keyword>
<keyword evidence="8 22" id="KW-0812">Transmembrane</keyword>
<dbReference type="GO" id="GO:0042074">
    <property type="term" value="P:cell migration involved in gastrulation"/>
    <property type="evidence" value="ECO:0007669"/>
    <property type="project" value="UniProtKB-ARBA"/>
</dbReference>
<keyword evidence="16 24" id="KW-1133">Transmembrane helix</keyword>
<dbReference type="InterPro" id="IPR027397">
    <property type="entry name" value="Catenin-bd_sf"/>
</dbReference>
<dbReference type="CDD" id="cd11304">
    <property type="entry name" value="Cadherin_repeat"/>
    <property type="match status" value="3"/>
</dbReference>
<dbReference type="GO" id="GO:0007398">
    <property type="term" value="P:ectoderm development"/>
    <property type="evidence" value="ECO:0007669"/>
    <property type="project" value="UniProtKB-ARBA"/>
</dbReference>
<keyword evidence="12" id="KW-0967">Endosome</keyword>
<protein>
    <recommendedName>
        <fullName evidence="20">Cadherin-1</fullName>
    </recommendedName>
</protein>
<dbReference type="PANTHER" id="PTHR24027">
    <property type="entry name" value="CADHERIN-23"/>
    <property type="match status" value="1"/>
</dbReference>
<dbReference type="GO" id="GO:0001841">
    <property type="term" value="P:neural tube formation"/>
    <property type="evidence" value="ECO:0007669"/>
    <property type="project" value="UniProtKB-ARBA"/>
</dbReference>
<dbReference type="GO" id="GO:0044331">
    <property type="term" value="P:cell-cell adhesion mediated by cadherin"/>
    <property type="evidence" value="ECO:0007669"/>
    <property type="project" value="TreeGrafter"/>
</dbReference>
<keyword evidence="14 22" id="KW-0130">Cell adhesion</keyword>
<reference evidence="26" key="2">
    <citation type="submission" date="2025-09" db="UniProtKB">
        <authorList>
            <consortium name="Ensembl"/>
        </authorList>
    </citation>
    <scope>IDENTIFICATION</scope>
</reference>
<feature type="domain" description="Cadherin" evidence="25">
    <location>
        <begin position="66"/>
        <end position="172"/>
    </location>
</feature>
<dbReference type="InterPro" id="IPR020894">
    <property type="entry name" value="Cadherin_CS"/>
</dbReference>
<dbReference type="GO" id="GO:0034332">
    <property type="term" value="P:adherens junction organization"/>
    <property type="evidence" value="ECO:0007669"/>
    <property type="project" value="UniProtKB-ARBA"/>
</dbReference>
<dbReference type="Gene3D" id="4.10.900.10">
    <property type="entry name" value="TCF3-CBD (Catenin binding domain)"/>
    <property type="match status" value="1"/>
</dbReference>
<dbReference type="GeneTree" id="ENSGT00940000154848"/>
<evidence type="ECO:0000256" key="22">
    <source>
        <dbReference type="RuleBase" id="RU003318"/>
    </source>
</evidence>
<dbReference type="FunFam" id="2.60.40.60:FF:000019">
    <property type="entry name" value="Cadherin 2"/>
    <property type="match status" value="1"/>
</dbReference>
<evidence type="ECO:0000256" key="16">
    <source>
        <dbReference type="ARBA" id="ARBA00022989"/>
    </source>
</evidence>
<evidence type="ECO:0000256" key="9">
    <source>
        <dbReference type="ARBA" id="ARBA00022723"/>
    </source>
</evidence>
<gene>
    <name evidence="26" type="primary">LOC127376287</name>
</gene>
<dbReference type="FunFam" id="2.60.40.60:FF:000011">
    <property type="entry name" value="Cadherin 1"/>
    <property type="match status" value="1"/>
</dbReference>
<dbReference type="Ensembl" id="ENSDLAT00005033633.2">
    <property type="protein sequence ID" value="ENSDLAP00005031496.1"/>
    <property type="gene ID" value="ENSDLAG00005013424.2"/>
</dbReference>
<evidence type="ECO:0000256" key="3">
    <source>
        <dbReference type="ARBA" id="ARBA00004496"/>
    </source>
</evidence>
<evidence type="ECO:0000313" key="27">
    <source>
        <dbReference type="Proteomes" id="UP000694389"/>
    </source>
</evidence>
<dbReference type="GO" id="GO:0045296">
    <property type="term" value="F:cadherin binding"/>
    <property type="evidence" value="ECO:0007669"/>
    <property type="project" value="TreeGrafter"/>
</dbReference>
<evidence type="ECO:0000256" key="10">
    <source>
        <dbReference type="ARBA" id="ARBA00022729"/>
    </source>
</evidence>
<keyword evidence="27" id="KW-1185">Reference proteome</keyword>
<dbReference type="Gene3D" id="2.60.40.60">
    <property type="entry name" value="Cadherins"/>
    <property type="match status" value="5"/>
</dbReference>
<dbReference type="Pfam" id="PF00028">
    <property type="entry name" value="Cadherin"/>
    <property type="match status" value="4"/>
</dbReference>
<sequence length="786" mass="86161">PGLDDKYKWLKVWCFIGFRTTSDIGSVVLFSPSLTKSVFSQSAADPQVPVLHFPKHGDGLKRRKRDWVIPDLNVPENDRGPYPLRVSQIRSNEDKVKKLYYSITGPGADQDPIGLFTMDRASGTLYITQPLDREKQAKYTFQAHAVADGSVAEEPMDITVIVIDQNDNKPTFAQDTFLGEVPEASPKGTVIKVVATDRDEPNNANSDIRYRIMRQEPELPTDSLFVINPVSGAIRVNAGGLDREKYPKYTLVVQAADMVGEGLSGEAKVILTVTDSNDNAPAFTQSSYEAEVTENAVDVQVIKMSVTDHDEPHSPAWNAKFNIVGGDPGGLFTVKTGSNKHEGIISTVKGLDFEKSSKHTLLVTVENEVPFAVKLPTATATVVVNVLDVNEAPIFDPIEKLVSKQEDLIIDSDVVQYTASDPDTARKQKVMYRIIRDPAGWLNVDKETGLIKVKSVMDRESTFLKDNKYTALIGAYDNDEVPATGTGTLIILLTDVNDNAPTIDERELKVCNKNSASQLLSVTDKDGPPYGAPYSVSLQGLSKNNWTARMNDSSILLNLATELASGEYTVVLRVSDAQGLAQDSTVQATVCDCSGEEVICKGRVAGGPELSVILGILGGILLLLMLVLLLLLFARRRRGEKKEPLLQDDDIRDNIYYYDEEGGGEDDQDYDLSVLHRGLDNRPEVFRNDVVPNFMPAPQYRPRPANPEEIGNFIDDNLKAADNDPTAPPYDSLLVFDYEGGGSDAGSISSLNSSSSGDQDYDCLSEWGPRFKKLADMYGGGEDEML</sequence>
<dbReference type="Proteomes" id="UP000694389">
    <property type="component" value="Unassembled WGS sequence"/>
</dbReference>
<name>A0A8C4FCX2_DICLA</name>
<keyword evidence="13 21" id="KW-0106">Calcium</keyword>
<feature type="domain" description="Cadherin" evidence="25">
    <location>
        <begin position="173"/>
        <end position="283"/>
    </location>
</feature>
<comment type="function">
    <text evidence="23">Cadherins are calcium-dependent cell adhesion proteins.</text>
</comment>
<dbReference type="SUPFAM" id="SSF49313">
    <property type="entry name" value="Cadherin-like"/>
    <property type="match status" value="5"/>
</dbReference>
<dbReference type="FunFam" id="4.10.900.10:FF:000001">
    <property type="entry name" value="Cadherin 2"/>
    <property type="match status" value="1"/>
</dbReference>
<feature type="domain" description="Cadherin" evidence="25">
    <location>
        <begin position="284"/>
        <end position="395"/>
    </location>
</feature>
<dbReference type="Pfam" id="PF01049">
    <property type="entry name" value="CADH_Y-type_LIR"/>
    <property type="match status" value="1"/>
</dbReference>
<evidence type="ECO:0000256" key="20">
    <source>
        <dbReference type="ARBA" id="ARBA00023893"/>
    </source>
</evidence>
<dbReference type="InterPro" id="IPR002126">
    <property type="entry name" value="Cadherin-like_dom"/>
</dbReference>
<evidence type="ECO:0000256" key="24">
    <source>
        <dbReference type="SAM" id="Phobius"/>
    </source>
</evidence>
<comment type="subcellular location">
    <subcellularLocation>
        <location evidence="4">Cell junction</location>
        <location evidence="4">Adherens junction</location>
    </subcellularLocation>
    <subcellularLocation>
        <location evidence="2 22">Cell membrane</location>
        <topology evidence="2 22">Single-pass type I membrane protein</topology>
    </subcellularLocation>
    <subcellularLocation>
        <location evidence="3">Cytoplasm</location>
    </subcellularLocation>
    <subcellularLocation>
        <location evidence="1">Endosome</location>
    </subcellularLocation>
    <subcellularLocation>
        <location evidence="5">Golgi apparatus</location>
        <location evidence="5">trans-Golgi network</location>
    </subcellularLocation>
</comment>
<dbReference type="GO" id="GO:0005768">
    <property type="term" value="C:endosome"/>
    <property type="evidence" value="ECO:0007669"/>
    <property type="project" value="UniProtKB-SubCell"/>
</dbReference>
<accession>A0A8C4FCX2</accession>
<dbReference type="GO" id="GO:0005509">
    <property type="term" value="F:calcium ion binding"/>
    <property type="evidence" value="ECO:0007669"/>
    <property type="project" value="UniProtKB-UniRule"/>
</dbReference>
<dbReference type="InterPro" id="IPR000233">
    <property type="entry name" value="Cadherin_Y-type_LIR"/>
</dbReference>
<proteinExistence type="predicted"/>
<evidence type="ECO:0000256" key="19">
    <source>
        <dbReference type="ARBA" id="ARBA00023180"/>
    </source>
</evidence>
<dbReference type="GO" id="GO:0008013">
    <property type="term" value="F:beta-catenin binding"/>
    <property type="evidence" value="ECO:0007669"/>
    <property type="project" value="TreeGrafter"/>
</dbReference>
<evidence type="ECO:0000256" key="7">
    <source>
        <dbReference type="ARBA" id="ARBA00022490"/>
    </source>
</evidence>
<keyword evidence="9" id="KW-0479">Metal-binding</keyword>
<evidence type="ECO:0000256" key="5">
    <source>
        <dbReference type="ARBA" id="ARBA00004601"/>
    </source>
</evidence>
<keyword evidence="17" id="KW-0333">Golgi apparatus</keyword>
<evidence type="ECO:0000259" key="25">
    <source>
        <dbReference type="PROSITE" id="PS50268"/>
    </source>
</evidence>
<evidence type="ECO:0000256" key="18">
    <source>
        <dbReference type="ARBA" id="ARBA00023136"/>
    </source>
</evidence>
<evidence type="ECO:0000256" key="17">
    <source>
        <dbReference type="ARBA" id="ARBA00023034"/>
    </source>
</evidence>
<keyword evidence="10" id="KW-0732">Signal</keyword>
<evidence type="ECO:0000256" key="1">
    <source>
        <dbReference type="ARBA" id="ARBA00004177"/>
    </source>
</evidence>
<evidence type="ECO:0000313" key="26">
    <source>
        <dbReference type="Ensembl" id="ENSDLAP00005031496.1"/>
    </source>
</evidence>
<keyword evidence="7" id="KW-0963">Cytoplasm</keyword>
<reference evidence="26" key="1">
    <citation type="submission" date="2025-08" db="UniProtKB">
        <authorList>
            <consortium name="Ensembl"/>
        </authorList>
    </citation>
    <scope>IDENTIFICATION</scope>
</reference>